<feature type="compositionally biased region" description="Polar residues" evidence="1">
    <location>
        <begin position="508"/>
        <end position="522"/>
    </location>
</feature>
<feature type="region of interest" description="Disordered" evidence="1">
    <location>
        <begin position="1"/>
        <end position="52"/>
    </location>
</feature>
<feature type="compositionally biased region" description="Basic and acidic residues" evidence="1">
    <location>
        <begin position="557"/>
        <end position="580"/>
    </location>
</feature>
<feature type="compositionally biased region" description="Polar residues" evidence="1">
    <location>
        <begin position="633"/>
        <end position="685"/>
    </location>
</feature>
<feature type="compositionally biased region" description="Basic and acidic residues" evidence="1">
    <location>
        <begin position="301"/>
        <end position="311"/>
    </location>
</feature>
<feature type="compositionally biased region" description="Low complexity" evidence="1">
    <location>
        <begin position="888"/>
        <end position="902"/>
    </location>
</feature>
<feature type="region of interest" description="Disordered" evidence="1">
    <location>
        <begin position="206"/>
        <end position="256"/>
    </location>
</feature>
<feature type="compositionally biased region" description="Polar residues" evidence="1">
    <location>
        <begin position="281"/>
        <end position="297"/>
    </location>
</feature>
<feature type="region of interest" description="Disordered" evidence="1">
    <location>
        <begin position="460"/>
        <end position="685"/>
    </location>
</feature>
<feature type="compositionally biased region" description="Basic and acidic residues" evidence="1">
    <location>
        <begin position="498"/>
        <end position="507"/>
    </location>
</feature>
<name>A0A5N5WXV1_9EURO</name>
<feature type="compositionally biased region" description="Polar residues" evidence="1">
    <location>
        <begin position="66"/>
        <end position="77"/>
    </location>
</feature>
<feature type="compositionally biased region" description="Low complexity" evidence="1">
    <location>
        <begin position="314"/>
        <end position="325"/>
    </location>
</feature>
<organism evidence="2 3">
    <name type="scientific">Aspergillus leporis</name>
    <dbReference type="NCBI Taxonomy" id="41062"/>
    <lineage>
        <taxon>Eukaryota</taxon>
        <taxon>Fungi</taxon>
        <taxon>Dikarya</taxon>
        <taxon>Ascomycota</taxon>
        <taxon>Pezizomycotina</taxon>
        <taxon>Eurotiomycetes</taxon>
        <taxon>Eurotiomycetidae</taxon>
        <taxon>Eurotiales</taxon>
        <taxon>Aspergillaceae</taxon>
        <taxon>Aspergillus</taxon>
        <taxon>Aspergillus subgen. Circumdati</taxon>
    </lineage>
</organism>
<feature type="region of interest" description="Disordered" evidence="1">
    <location>
        <begin position="124"/>
        <end position="164"/>
    </location>
</feature>
<sequence>MLQHNNPHKNSIAPSPVVPPDIPLSRRGKPSMSALPGGNIQPPALSDIQTRSEHVPDLVQFFQAQDSLSTGSSQSTGAREMFKAGQRRLRQLTQRPKKGTDPQAKAEEVSRQLLALQQEGFLPASLTASKPKRSAPKRSIDSAVSSARSASNLSFRSSSRRDVESIGQPWLEGTLERLNTRETKGIRLSSLDLRDLTSLIEASLSESQFEDVTPPPYQSSTLSNNLSRDGRSLQEHSSGSANKQNPTSMTSGQSDEIEALPEFPGIPERTSSNHSKILISAPSSDNKQQSSSEQLNAAKTAEPKDAADVAGDRSSTSNTSSITQTHPNPVALSLKLFPDTTAPRMSSKGAWRISNGCPPPSIRSLPNTTAQQSSSAVSTQPTDGNMKHSFSNPKCHDESEKLGRSHQTPSTQLANVSRSTATSPIHEKFPLARNSRRPSSLPMRAIDAFPMPAPMRPLPVLPEPVPGFRPNHGQNAPGGRRVLSANQTQQELEAQSRSTEEVSKESSVRCSNQTSMASQTAPDNRKDLATERGNEPPRTDAASPTELIQSVKAGQSRAERVRALKKKDMTASRIQLRDSESPSTGGGLLSQSSRLSQTASAEASDGVVEKRYGRTFADTHSPPLSPLPSKPSRQATDNNSTSRQDGSSLSCTNGMSLVNHELSSLPTSKRNSQIYQNNSSRSTSVLGEMVTDDFEPHERLETALASSEDEGVDVNLHKQQTRPTPSKRRRHRPTPIVVDDSGLRKSYHIKKSSAYDYSHPMTPRNHKSHGLERVSPYSPLVQSNHYYPETRGGRHRSSYVMELEKRIAHLEHQNKTLQAALLAALGVGAKHNVDGLNNGSSISPLTPPTSRSFSSGTNTSSSSDYHDTKERGARRRQPPYRPESWIASPGSSRRSSYGSEESAAIRELEDMIEDSDFGWESDQPSCRRTQQLKMRA</sequence>
<dbReference type="EMBL" id="ML732245">
    <property type="protein sequence ID" value="KAB8072525.1"/>
    <property type="molecule type" value="Genomic_DNA"/>
</dbReference>
<feature type="region of interest" description="Disordered" evidence="1">
    <location>
        <begin position="837"/>
        <end position="936"/>
    </location>
</feature>
<protein>
    <submittedName>
        <fullName evidence="2">Uncharacterized protein</fullName>
    </submittedName>
</protein>
<feature type="compositionally biased region" description="Low complexity" evidence="1">
    <location>
        <begin position="589"/>
        <end position="601"/>
    </location>
</feature>
<keyword evidence="3" id="KW-1185">Reference proteome</keyword>
<feature type="compositionally biased region" description="Polar residues" evidence="1">
    <location>
        <begin position="235"/>
        <end position="254"/>
    </location>
</feature>
<feature type="compositionally biased region" description="Low complexity" evidence="1">
    <location>
        <begin position="849"/>
        <end position="863"/>
    </location>
</feature>
<feature type="compositionally biased region" description="Polar residues" evidence="1">
    <location>
        <begin position="484"/>
        <end position="497"/>
    </location>
</feature>
<feature type="compositionally biased region" description="Polar residues" evidence="1">
    <location>
        <begin position="405"/>
        <end position="423"/>
    </location>
</feature>
<feature type="compositionally biased region" description="Basic and acidic residues" evidence="1">
    <location>
        <begin position="523"/>
        <end position="538"/>
    </location>
</feature>
<gene>
    <name evidence="2" type="ORF">BDV29DRAFT_202258</name>
</gene>
<evidence type="ECO:0000313" key="2">
    <source>
        <dbReference type="EMBL" id="KAB8072525.1"/>
    </source>
</evidence>
<feature type="region of interest" description="Disordered" evidence="1">
    <location>
        <begin position="705"/>
        <end position="738"/>
    </location>
</feature>
<reference evidence="2 3" key="1">
    <citation type="submission" date="2019-04" db="EMBL/GenBank/DDBJ databases">
        <title>Friends and foes A comparative genomics study of 23 Aspergillus species from section Flavi.</title>
        <authorList>
            <consortium name="DOE Joint Genome Institute"/>
            <person name="Kjaerbolling I."/>
            <person name="Vesth T."/>
            <person name="Frisvad J.C."/>
            <person name="Nybo J.L."/>
            <person name="Theobald S."/>
            <person name="Kildgaard S."/>
            <person name="Isbrandt T."/>
            <person name="Kuo A."/>
            <person name="Sato A."/>
            <person name="Lyhne E.K."/>
            <person name="Kogle M.E."/>
            <person name="Wiebenga A."/>
            <person name="Kun R.S."/>
            <person name="Lubbers R.J."/>
            <person name="Makela M.R."/>
            <person name="Barry K."/>
            <person name="Chovatia M."/>
            <person name="Clum A."/>
            <person name="Daum C."/>
            <person name="Haridas S."/>
            <person name="He G."/>
            <person name="LaButti K."/>
            <person name="Lipzen A."/>
            <person name="Mondo S."/>
            <person name="Riley R."/>
            <person name="Salamov A."/>
            <person name="Simmons B.A."/>
            <person name="Magnuson J.K."/>
            <person name="Henrissat B."/>
            <person name="Mortensen U.H."/>
            <person name="Larsen T.O."/>
            <person name="Devries R.P."/>
            <person name="Grigoriev I.V."/>
            <person name="Machida M."/>
            <person name="Baker S.E."/>
            <person name="Andersen M.R."/>
        </authorList>
    </citation>
    <scope>NUCLEOTIDE SEQUENCE [LARGE SCALE GENOMIC DNA]</scope>
    <source>
        <strain evidence="2 3">CBS 151.66</strain>
    </source>
</reference>
<evidence type="ECO:0000313" key="3">
    <source>
        <dbReference type="Proteomes" id="UP000326565"/>
    </source>
</evidence>
<accession>A0A5N5WXV1</accession>
<feature type="compositionally biased region" description="Low complexity" evidence="1">
    <location>
        <begin position="141"/>
        <end position="157"/>
    </location>
</feature>
<proteinExistence type="predicted"/>
<feature type="compositionally biased region" description="Polar residues" evidence="1">
    <location>
        <begin position="922"/>
        <end position="936"/>
    </location>
</feature>
<dbReference type="Proteomes" id="UP000326565">
    <property type="component" value="Unassembled WGS sequence"/>
</dbReference>
<dbReference type="AlphaFoldDB" id="A0A5N5WXV1"/>
<evidence type="ECO:0000256" key="1">
    <source>
        <dbReference type="SAM" id="MobiDB-lite"/>
    </source>
</evidence>
<feature type="compositionally biased region" description="Polar residues" evidence="1">
    <location>
        <begin position="218"/>
        <end position="227"/>
    </location>
</feature>
<feature type="compositionally biased region" description="Low complexity" evidence="1">
    <location>
        <begin position="368"/>
        <end position="382"/>
    </location>
</feature>
<feature type="compositionally biased region" description="Polar residues" evidence="1">
    <location>
        <begin position="1"/>
        <end position="13"/>
    </location>
</feature>
<feature type="compositionally biased region" description="Acidic residues" evidence="1">
    <location>
        <begin position="910"/>
        <end position="919"/>
    </location>
</feature>
<feature type="compositionally biased region" description="Basic and acidic residues" evidence="1">
    <location>
        <begin position="394"/>
        <end position="403"/>
    </location>
</feature>
<feature type="region of interest" description="Disordered" evidence="1">
    <location>
        <begin position="281"/>
        <end position="440"/>
    </location>
</feature>
<feature type="region of interest" description="Disordered" evidence="1">
    <location>
        <begin position="66"/>
        <end position="85"/>
    </location>
</feature>
<dbReference type="OrthoDB" id="4188047at2759"/>